<comment type="caution">
    <text evidence="1">The sequence shown here is derived from an EMBL/GenBank/DDBJ whole genome shotgun (WGS) entry which is preliminary data.</text>
</comment>
<gene>
    <name evidence="1" type="primary">yabS</name>
    <name evidence="1" type="ORF">GCM10010885_17630</name>
</gene>
<evidence type="ECO:0000313" key="2">
    <source>
        <dbReference type="Proteomes" id="UP000637695"/>
    </source>
</evidence>
<evidence type="ECO:0000313" key="1">
    <source>
        <dbReference type="EMBL" id="GGJ09006.1"/>
    </source>
</evidence>
<dbReference type="CDD" id="cd00198">
    <property type="entry name" value="vWFA"/>
    <property type="match status" value="1"/>
</dbReference>
<dbReference type="AlphaFoldDB" id="A0A917NL66"/>
<dbReference type="Proteomes" id="UP000637695">
    <property type="component" value="Unassembled WGS sequence"/>
</dbReference>
<dbReference type="EMBL" id="BMOY01000027">
    <property type="protein sequence ID" value="GGJ09006.1"/>
    <property type="molecule type" value="Genomic_DNA"/>
</dbReference>
<name>A0A917NL66_9BACL</name>
<dbReference type="InterPro" id="IPR036465">
    <property type="entry name" value="vWFA_dom_sf"/>
</dbReference>
<protein>
    <recommendedName>
        <fullName evidence="3">Ca-activated chloride channel family protein</fullName>
    </recommendedName>
</protein>
<evidence type="ECO:0008006" key="3">
    <source>
        <dbReference type="Google" id="ProtNLM"/>
    </source>
</evidence>
<proteinExistence type="predicted"/>
<dbReference type="SUPFAM" id="SSF53300">
    <property type="entry name" value="vWA-like"/>
    <property type="match status" value="2"/>
</dbReference>
<keyword evidence="2" id="KW-1185">Reference proteome</keyword>
<reference evidence="1" key="2">
    <citation type="submission" date="2020-09" db="EMBL/GenBank/DDBJ databases">
        <authorList>
            <person name="Sun Q."/>
            <person name="Ohkuma M."/>
        </authorList>
    </citation>
    <scope>NUCLEOTIDE SEQUENCE</scope>
    <source>
        <strain evidence="1">JCM 18487</strain>
    </source>
</reference>
<organism evidence="1 2">
    <name type="scientific">Alicyclobacillus cellulosilyticus</name>
    <dbReference type="NCBI Taxonomy" id="1003997"/>
    <lineage>
        <taxon>Bacteria</taxon>
        <taxon>Bacillati</taxon>
        <taxon>Bacillota</taxon>
        <taxon>Bacilli</taxon>
        <taxon>Bacillales</taxon>
        <taxon>Alicyclobacillaceae</taxon>
        <taxon>Alicyclobacillus</taxon>
    </lineage>
</organism>
<accession>A0A917NL66</accession>
<dbReference type="Gene3D" id="3.40.50.410">
    <property type="entry name" value="von Willebrand factor, type A domain"/>
    <property type="match status" value="1"/>
</dbReference>
<sequence>MPQPSRMQSSGGCAGRNVWRETRPYCLARDKLEVEELTAKQGVIRQVLVITDGCSNVGEDPVACAERARRAGVIVNVIGVVDQGEIGRQGQMEAMSIADAGGGMCRIVRPSELSATAQMVTHQTMQMTLQQVVHQQLLQVVGKPAEDLTPAERARVMQVVDRLEEEVGLEMVVAIDVSASMKDKMPTVREAIRDLALSLQVRQGPFEVAVIAFPGDFPGNEESPAAVRVVQPFQPQLDADALARVLVARGGTPTGPAILRALELFSTKQAEPGFADLPERRWTGETGT</sequence>
<reference evidence="1" key="1">
    <citation type="journal article" date="2014" name="Int. J. Syst. Evol. Microbiol.">
        <title>Complete genome sequence of Corynebacterium casei LMG S-19264T (=DSM 44701T), isolated from a smear-ripened cheese.</title>
        <authorList>
            <consortium name="US DOE Joint Genome Institute (JGI-PGF)"/>
            <person name="Walter F."/>
            <person name="Albersmeier A."/>
            <person name="Kalinowski J."/>
            <person name="Ruckert C."/>
        </authorList>
    </citation>
    <scope>NUCLEOTIDE SEQUENCE</scope>
    <source>
        <strain evidence="1">JCM 18487</strain>
    </source>
</reference>